<dbReference type="CDD" id="cd24063">
    <property type="entry name" value="ASKHA_NBD_ROK_ApGLK-like"/>
    <property type="match status" value="1"/>
</dbReference>
<protein>
    <submittedName>
        <fullName evidence="1">Glucokinase</fullName>
    </submittedName>
</protein>
<dbReference type="GO" id="GO:0009384">
    <property type="term" value="F:N-acylmannosamine kinase activity"/>
    <property type="evidence" value="ECO:0007669"/>
    <property type="project" value="TreeGrafter"/>
</dbReference>
<dbReference type="GO" id="GO:0008761">
    <property type="term" value="F:UDP-N-acetylglucosamine 2-epimerase activity"/>
    <property type="evidence" value="ECO:0007669"/>
    <property type="project" value="TreeGrafter"/>
</dbReference>
<keyword evidence="1" id="KW-0808">Transferase</keyword>
<dbReference type="Pfam" id="PF00480">
    <property type="entry name" value="ROK"/>
    <property type="match status" value="1"/>
</dbReference>
<comment type="caution">
    <text evidence="1">The sequence shown here is derived from an EMBL/GenBank/DDBJ whole genome shotgun (WGS) entry which is preliminary data.</text>
</comment>
<evidence type="ECO:0000313" key="2">
    <source>
        <dbReference type="Proteomes" id="UP000288215"/>
    </source>
</evidence>
<dbReference type="InterPro" id="IPR000600">
    <property type="entry name" value="ROK"/>
</dbReference>
<dbReference type="Proteomes" id="UP000288215">
    <property type="component" value="Unassembled WGS sequence"/>
</dbReference>
<keyword evidence="1" id="KW-0418">Kinase</keyword>
<evidence type="ECO:0000313" key="1">
    <source>
        <dbReference type="EMBL" id="RWX72872.1"/>
    </source>
</evidence>
<proteinExistence type="predicted"/>
<dbReference type="AlphaFoldDB" id="A0A3S3SR02"/>
<gene>
    <name evidence="1" type="ORF">Metus_0846</name>
</gene>
<dbReference type="SUPFAM" id="SSF53067">
    <property type="entry name" value="Actin-like ATPase domain"/>
    <property type="match status" value="1"/>
</dbReference>
<dbReference type="PANTHER" id="PTHR18964:SF149">
    <property type="entry name" value="BIFUNCTIONAL UDP-N-ACETYLGLUCOSAMINE 2-EPIMERASE_N-ACETYLMANNOSAMINE KINASE"/>
    <property type="match status" value="1"/>
</dbReference>
<dbReference type="EMBL" id="RXGA01000003">
    <property type="protein sequence ID" value="RWX72872.1"/>
    <property type="molecule type" value="Genomic_DNA"/>
</dbReference>
<sequence>MVMRRAVGLDIGGSWIRAALGDQSGRILRRSVRRVARGSPDQFISEVIGIIKDVCSGDFGEVEGIGVGAAGRLDLRKGSIEFSPHASLKSVPIKDAIEAEFRRGAVVLNDCVAAAVAEGAVGAGRGIGNLVYVGIGTGIGAGIIADGRILLGKDGNAHEVGHMIIDLEGRLKCNCGGLGHWEAYTSGSGIPKLARYLSEGFSGASRLAEMVRAVSGEGVEAKEVFSAAYGGDPFAKLVIGRAAEINAKAFANLVNLYDPEAITVGGGLALKNPSLTVDPVAESLPRLCFNAPPKVMLTPLGQDAPLVGALLSAFGSVRSKMIPQMG</sequence>
<reference evidence="1 2" key="1">
    <citation type="submission" date="2018-12" db="EMBL/GenBank/DDBJ databases">
        <title>The complete genome of the methanogenic archaea of the candidate phylum Verstraetearchaeota, obtained from the metagenome of underground thermal water.</title>
        <authorList>
            <person name="Kadnikov V.V."/>
            <person name="Mardanov A.V."/>
            <person name="Beletsky A.V."/>
            <person name="Karnachuk O.V."/>
            <person name="Ravin N.V."/>
        </authorList>
    </citation>
    <scope>NUCLEOTIDE SEQUENCE [LARGE SCALE GENOMIC DNA]</scope>
    <source>
        <strain evidence="1">Ch88</strain>
    </source>
</reference>
<organism evidence="1 2">
    <name type="scientific">Methanosuratincola subterraneus</name>
    <dbReference type="NCBI Taxonomy" id="2593994"/>
    <lineage>
        <taxon>Archaea</taxon>
        <taxon>Thermoproteota</taxon>
        <taxon>Methanosuratincolia</taxon>
        <taxon>Candidatus Methanomethylicales</taxon>
        <taxon>Candidatus Methanomethylicaceae</taxon>
        <taxon>Candidatus Methanosuratincola (ex Vanwonterghem et al. 2016)</taxon>
    </lineage>
</organism>
<dbReference type="Gene3D" id="3.30.420.40">
    <property type="match status" value="2"/>
</dbReference>
<name>A0A3S3SR02_METS7</name>
<accession>A0A3S3SR02</accession>
<dbReference type="InterPro" id="IPR043129">
    <property type="entry name" value="ATPase_NBD"/>
</dbReference>
<dbReference type="PANTHER" id="PTHR18964">
    <property type="entry name" value="ROK (REPRESSOR, ORF, KINASE) FAMILY"/>
    <property type="match status" value="1"/>
</dbReference>